<dbReference type="AlphaFoldDB" id="A0AAX6EZ90"/>
<gene>
    <name evidence="11" type="ORF">M6B38_161605</name>
</gene>
<evidence type="ECO:0000256" key="3">
    <source>
        <dbReference type="ARBA" id="ARBA00022801"/>
    </source>
</evidence>
<evidence type="ECO:0000313" key="11">
    <source>
        <dbReference type="EMBL" id="KAJ6809238.1"/>
    </source>
</evidence>
<evidence type="ECO:0000256" key="4">
    <source>
        <dbReference type="ARBA" id="ARBA00023128"/>
    </source>
</evidence>
<feature type="active site" evidence="9">
    <location>
        <position position="100"/>
    </location>
</feature>
<evidence type="ECO:0000256" key="7">
    <source>
        <dbReference type="ARBA" id="ARBA00054895"/>
    </source>
</evidence>
<evidence type="ECO:0000256" key="9">
    <source>
        <dbReference type="PIRSR" id="PIRSR600223-1"/>
    </source>
</evidence>
<evidence type="ECO:0000313" key="12">
    <source>
        <dbReference type="Proteomes" id="UP001140949"/>
    </source>
</evidence>
<dbReference type="GO" id="GO:0042720">
    <property type="term" value="C:mitochondrial inner membrane peptidase complex"/>
    <property type="evidence" value="ECO:0007669"/>
    <property type="project" value="TreeGrafter"/>
</dbReference>
<keyword evidence="3" id="KW-0378">Hydrolase</keyword>
<reference evidence="11" key="1">
    <citation type="journal article" date="2023" name="GigaByte">
        <title>Genome assembly of the bearded iris, Iris pallida Lam.</title>
        <authorList>
            <person name="Bruccoleri R.E."/>
            <person name="Oakeley E.J."/>
            <person name="Faust A.M.E."/>
            <person name="Altorfer M."/>
            <person name="Dessus-Babus S."/>
            <person name="Burckhardt D."/>
            <person name="Oertli M."/>
            <person name="Naumann U."/>
            <person name="Petersen F."/>
            <person name="Wong J."/>
        </authorList>
    </citation>
    <scope>NUCLEOTIDE SEQUENCE</scope>
    <source>
        <strain evidence="11">GSM-AAB239-AS_SAM_17_03QT</strain>
    </source>
</reference>
<keyword evidence="2" id="KW-0999">Mitochondrion inner membrane</keyword>
<dbReference type="InterPro" id="IPR036286">
    <property type="entry name" value="LexA/Signal_pep-like_sf"/>
</dbReference>
<feature type="active site" evidence="9">
    <location>
        <position position="56"/>
    </location>
</feature>
<evidence type="ECO:0000256" key="2">
    <source>
        <dbReference type="ARBA" id="ARBA00022792"/>
    </source>
</evidence>
<sequence length="180" mass="19401">MSAGRFAAWAARLARIPLRDISAEAADRVLLVAKTICAVHVFNAHVASVALLRGPSMLPSVSITGDVVAVDRVSARRGSVGVGDIVLVTAPDNPRKVIAKRVTGLGGDAVTFLVDPSSSQEESETVVVPNGHVWIQGDNIYDSRDSRQFGPVPYGLIQGRVFFRLWPLERFGFIEQHTSL</sequence>
<dbReference type="EMBL" id="JANAVB010033020">
    <property type="protein sequence ID" value="KAJ6809238.1"/>
    <property type="molecule type" value="Genomic_DNA"/>
</dbReference>
<keyword evidence="4" id="KW-0496">Mitochondrion</keyword>
<dbReference type="GO" id="GO:0004252">
    <property type="term" value="F:serine-type endopeptidase activity"/>
    <property type="evidence" value="ECO:0007669"/>
    <property type="project" value="InterPro"/>
</dbReference>
<evidence type="ECO:0000256" key="5">
    <source>
        <dbReference type="ARBA" id="ARBA00023136"/>
    </source>
</evidence>
<name>A0AAX6EZ90_IRIPA</name>
<comment type="caution">
    <text evidence="11">The sequence shown here is derived from an EMBL/GenBank/DDBJ whole genome shotgun (WGS) entry which is preliminary data.</text>
</comment>
<dbReference type="FunFam" id="2.10.109.10:FF:000014">
    <property type="entry name" value="Inner membrane protease subunit 1"/>
    <property type="match status" value="1"/>
</dbReference>
<accession>A0AAX6EZ90</accession>
<dbReference type="PANTHER" id="PTHR12383:SF16">
    <property type="entry name" value="MITOCHONDRIAL INNER MEMBRANE PROTEASE SUBUNIT 1"/>
    <property type="match status" value="1"/>
</dbReference>
<organism evidence="11 12">
    <name type="scientific">Iris pallida</name>
    <name type="common">Sweet iris</name>
    <dbReference type="NCBI Taxonomy" id="29817"/>
    <lineage>
        <taxon>Eukaryota</taxon>
        <taxon>Viridiplantae</taxon>
        <taxon>Streptophyta</taxon>
        <taxon>Embryophyta</taxon>
        <taxon>Tracheophyta</taxon>
        <taxon>Spermatophyta</taxon>
        <taxon>Magnoliopsida</taxon>
        <taxon>Liliopsida</taxon>
        <taxon>Asparagales</taxon>
        <taxon>Iridaceae</taxon>
        <taxon>Iridoideae</taxon>
        <taxon>Irideae</taxon>
        <taxon>Iris</taxon>
    </lineage>
</organism>
<dbReference type="CDD" id="cd06530">
    <property type="entry name" value="S26_SPase_I"/>
    <property type="match status" value="1"/>
</dbReference>
<dbReference type="InterPro" id="IPR052064">
    <property type="entry name" value="Mito_IMP1_subunit"/>
</dbReference>
<dbReference type="PANTHER" id="PTHR12383">
    <property type="entry name" value="PROTEASE FAMILY S26 MITOCHONDRIAL INNER MEMBRANE PROTEASE-RELATED"/>
    <property type="match status" value="1"/>
</dbReference>
<comment type="function">
    <text evidence="7">Catalyzes the removal of transit peptides required for the targeting of proteins from the mitochondrial matrix, across the inner membrane, into the inter-membrane space.</text>
</comment>
<comment type="subcellular location">
    <subcellularLocation>
        <location evidence="1">Mitochondrion inner membrane</location>
    </subcellularLocation>
</comment>
<dbReference type="GO" id="GO:0006465">
    <property type="term" value="P:signal peptide processing"/>
    <property type="evidence" value="ECO:0007669"/>
    <property type="project" value="InterPro"/>
</dbReference>
<evidence type="ECO:0000259" key="10">
    <source>
        <dbReference type="Pfam" id="PF10502"/>
    </source>
</evidence>
<dbReference type="PRINTS" id="PR00727">
    <property type="entry name" value="LEADERPTASE"/>
</dbReference>
<protein>
    <submittedName>
        <fullName evidence="11">Mitochondrial inner membrane protease subunit 1 isoform X2</fullName>
    </submittedName>
</protein>
<dbReference type="InterPro" id="IPR019533">
    <property type="entry name" value="Peptidase_S26"/>
</dbReference>
<dbReference type="Gene3D" id="2.10.109.10">
    <property type="entry name" value="Umud Fragment, subunit A"/>
    <property type="match status" value="1"/>
</dbReference>
<dbReference type="Pfam" id="PF10502">
    <property type="entry name" value="Peptidase_S26"/>
    <property type="match status" value="2"/>
</dbReference>
<dbReference type="Proteomes" id="UP001140949">
    <property type="component" value="Unassembled WGS sequence"/>
</dbReference>
<comment type="subunit">
    <text evidence="8">Heterodimer of 2 subunits, IMP1A/B and IMP12.</text>
</comment>
<feature type="domain" description="Peptidase S26" evidence="10">
    <location>
        <begin position="122"/>
        <end position="166"/>
    </location>
</feature>
<evidence type="ECO:0000256" key="6">
    <source>
        <dbReference type="ARBA" id="ARBA00038445"/>
    </source>
</evidence>
<comment type="similarity">
    <text evidence="6">Belongs to the peptidase S26 family. IMP1 subfamily.</text>
</comment>
<dbReference type="InterPro" id="IPR000223">
    <property type="entry name" value="Pept_S26A_signal_pept_1"/>
</dbReference>
<evidence type="ECO:0000256" key="1">
    <source>
        <dbReference type="ARBA" id="ARBA00004273"/>
    </source>
</evidence>
<dbReference type="PROSITE" id="PS00760">
    <property type="entry name" value="SPASE_I_2"/>
    <property type="match status" value="1"/>
</dbReference>
<feature type="domain" description="Peptidase S26" evidence="10">
    <location>
        <begin position="30"/>
        <end position="112"/>
    </location>
</feature>
<keyword evidence="5" id="KW-0472">Membrane</keyword>
<keyword evidence="12" id="KW-1185">Reference proteome</keyword>
<dbReference type="InterPro" id="IPR019757">
    <property type="entry name" value="Pept_S26A_signal_pept_1_Lys-AS"/>
</dbReference>
<reference evidence="11" key="2">
    <citation type="submission" date="2023-04" db="EMBL/GenBank/DDBJ databases">
        <authorList>
            <person name="Bruccoleri R.E."/>
            <person name="Oakeley E.J."/>
            <person name="Faust A.-M."/>
            <person name="Dessus-Babus S."/>
            <person name="Altorfer M."/>
            <person name="Burckhardt D."/>
            <person name="Oertli M."/>
            <person name="Naumann U."/>
            <person name="Petersen F."/>
            <person name="Wong J."/>
        </authorList>
    </citation>
    <scope>NUCLEOTIDE SEQUENCE</scope>
    <source>
        <strain evidence="11">GSM-AAB239-AS_SAM_17_03QT</strain>
        <tissue evidence="11">Leaf</tissue>
    </source>
</reference>
<keyword evidence="11" id="KW-0645">Protease</keyword>
<proteinExistence type="inferred from homology"/>
<dbReference type="SUPFAM" id="SSF51306">
    <property type="entry name" value="LexA/Signal peptidase"/>
    <property type="match status" value="1"/>
</dbReference>
<evidence type="ECO:0000256" key="8">
    <source>
        <dbReference type="ARBA" id="ARBA00064368"/>
    </source>
</evidence>
<dbReference type="GO" id="GO:0006627">
    <property type="term" value="P:protein processing involved in protein targeting to mitochondrion"/>
    <property type="evidence" value="ECO:0007669"/>
    <property type="project" value="TreeGrafter"/>
</dbReference>